<sequence length="543" mass="56521">MRYSPSILTALAATAHAARDARTFAVLRFYGDGPLMEGRVDPIVSPGETATHVHTIMGGSAMGVSATGESMLASNCSNALVEGDNSGYWVPKLYFHDRDAGTLEPVDLFYMNVYYFFEPTDDDVAAFPAGLQIVSGDASLRTCPDFGGVLRTDGANGTTGTQPTQWTCPRSSYSPPSRPPASESDGSRAGIQDPSNAQAGQGFPFAECDGYASPLRQDLHLPSCYDQSKGLDDYAGGNMVFPTADYPTGKQNCPAGFLHVPHLFFETYWNTPLFRGRWAPGEGYQPFVLANGDLTGCSAHGDFLAAWDTEVLQGIIDTCDAGDVGMDTCPGVTVRDKAGTCNVASPIKEDIVGNLTALPGDNPLVGWGLEYSSSTGGGSGSGSVSSSASSPAASGYSTVSSASAGGTVAVSPHSSHHHTSSPSSASAAASTYPAAVALADSDGSGDDSNQADVVSPSPADISTPTSAVAQDPLTTASVTTLPNGDVSTVWDTIFYTVTITATVYETEAPSARKERGIAEDGRGHGHGHEHLLRHRSPHGRLRR</sequence>
<gene>
    <name evidence="3" type="ORF">VPNG_03962</name>
</gene>
<dbReference type="InterPro" id="IPR018535">
    <property type="entry name" value="DUF1996"/>
</dbReference>
<feature type="compositionally biased region" description="Basic residues" evidence="1">
    <location>
        <begin position="531"/>
        <end position="543"/>
    </location>
</feature>
<dbReference type="Proteomes" id="UP000285146">
    <property type="component" value="Unassembled WGS sequence"/>
</dbReference>
<feature type="compositionally biased region" description="Basic and acidic residues" evidence="1">
    <location>
        <begin position="510"/>
        <end position="530"/>
    </location>
</feature>
<dbReference type="PANTHER" id="PTHR43662:SF11">
    <property type="entry name" value="WSC DOMAIN-CONTAINING PROTEIN"/>
    <property type="match status" value="1"/>
</dbReference>
<feature type="domain" description="DUF1996" evidence="2">
    <location>
        <begin position="41"/>
        <end position="307"/>
    </location>
</feature>
<dbReference type="OrthoDB" id="74764at2759"/>
<feature type="region of interest" description="Disordered" evidence="1">
    <location>
        <begin position="151"/>
        <end position="196"/>
    </location>
</feature>
<dbReference type="EMBL" id="LKEB01000014">
    <property type="protein sequence ID" value="ROW14311.1"/>
    <property type="molecule type" value="Genomic_DNA"/>
</dbReference>
<evidence type="ECO:0000313" key="3">
    <source>
        <dbReference type="EMBL" id="ROW14311.1"/>
    </source>
</evidence>
<organism evidence="3 4">
    <name type="scientific">Cytospora leucostoma</name>
    <dbReference type="NCBI Taxonomy" id="1230097"/>
    <lineage>
        <taxon>Eukaryota</taxon>
        <taxon>Fungi</taxon>
        <taxon>Dikarya</taxon>
        <taxon>Ascomycota</taxon>
        <taxon>Pezizomycotina</taxon>
        <taxon>Sordariomycetes</taxon>
        <taxon>Sordariomycetidae</taxon>
        <taxon>Diaporthales</taxon>
        <taxon>Cytosporaceae</taxon>
        <taxon>Cytospora</taxon>
    </lineage>
</organism>
<comment type="caution">
    <text evidence="3">The sequence shown here is derived from an EMBL/GenBank/DDBJ whole genome shotgun (WGS) entry which is preliminary data.</text>
</comment>
<accession>A0A423XDV4</accession>
<feature type="region of interest" description="Disordered" evidence="1">
    <location>
        <begin position="510"/>
        <end position="543"/>
    </location>
</feature>
<dbReference type="STRING" id="1230097.A0A423XDV4"/>
<reference evidence="3 4" key="1">
    <citation type="submission" date="2015-09" db="EMBL/GenBank/DDBJ databases">
        <title>Host preference determinants of Valsa canker pathogens revealed by comparative genomics.</title>
        <authorList>
            <person name="Yin Z."/>
            <person name="Huang L."/>
        </authorList>
    </citation>
    <scope>NUCLEOTIDE SEQUENCE [LARGE SCALE GENOMIC DNA]</scope>
    <source>
        <strain evidence="3 4">SXYLt</strain>
    </source>
</reference>
<dbReference type="InParanoid" id="A0A423XDV4"/>
<feature type="region of interest" description="Disordered" evidence="1">
    <location>
        <begin position="376"/>
        <end position="468"/>
    </location>
</feature>
<name>A0A423XDV4_9PEZI</name>
<keyword evidence="4" id="KW-1185">Reference proteome</keyword>
<proteinExistence type="predicted"/>
<dbReference type="Pfam" id="PF09362">
    <property type="entry name" value="DUF1996"/>
    <property type="match status" value="1"/>
</dbReference>
<feature type="compositionally biased region" description="Polar residues" evidence="1">
    <location>
        <begin position="155"/>
        <end position="168"/>
    </location>
</feature>
<feature type="compositionally biased region" description="Low complexity" evidence="1">
    <location>
        <begin position="382"/>
        <end position="413"/>
    </location>
</feature>
<dbReference type="PANTHER" id="PTHR43662">
    <property type="match status" value="1"/>
</dbReference>
<dbReference type="AlphaFoldDB" id="A0A423XDV4"/>
<feature type="compositionally biased region" description="Low complexity" evidence="1">
    <location>
        <begin position="420"/>
        <end position="452"/>
    </location>
</feature>
<evidence type="ECO:0000256" key="1">
    <source>
        <dbReference type="SAM" id="MobiDB-lite"/>
    </source>
</evidence>
<evidence type="ECO:0000313" key="4">
    <source>
        <dbReference type="Proteomes" id="UP000285146"/>
    </source>
</evidence>
<protein>
    <recommendedName>
        <fullName evidence="2">DUF1996 domain-containing protein</fullName>
    </recommendedName>
</protein>
<evidence type="ECO:0000259" key="2">
    <source>
        <dbReference type="Pfam" id="PF09362"/>
    </source>
</evidence>